<reference evidence="2 3" key="1">
    <citation type="submission" date="2019-07" db="EMBL/GenBank/DDBJ databases">
        <title>Reinekea sp. strain SSH23 genome sequencing and assembly.</title>
        <authorList>
            <person name="Kim I."/>
        </authorList>
    </citation>
    <scope>NUCLEOTIDE SEQUENCE [LARGE SCALE GENOMIC DNA]</scope>
    <source>
        <strain evidence="2 3">SSH23</strain>
    </source>
</reference>
<feature type="chain" id="PRO_5022696200" description="DUF3718 domain-containing protein" evidence="1">
    <location>
        <begin position="20"/>
        <end position="105"/>
    </location>
</feature>
<evidence type="ECO:0008006" key="4">
    <source>
        <dbReference type="Google" id="ProtNLM"/>
    </source>
</evidence>
<dbReference type="Proteomes" id="UP000321764">
    <property type="component" value="Unassembled WGS sequence"/>
</dbReference>
<evidence type="ECO:0000256" key="1">
    <source>
        <dbReference type="SAM" id="SignalP"/>
    </source>
</evidence>
<comment type="caution">
    <text evidence="2">The sequence shown here is derived from an EMBL/GenBank/DDBJ whole genome shotgun (WGS) entry which is preliminary data.</text>
</comment>
<evidence type="ECO:0000313" key="3">
    <source>
        <dbReference type="Proteomes" id="UP000321764"/>
    </source>
</evidence>
<name>A0A5C8Z8H3_9GAMM</name>
<organism evidence="2 3">
    <name type="scientific">Reinekea thalattae</name>
    <dbReference type="NCBI Taxonomy" id="2593301"/>
    <lineage>
        <taxon>Bacteria</taxon>
        <taxon>Pseudomonadati</taxon>
        <taxon>Pseudomonadota</taxon>
        <taxon>Gammaproteobacteria</taxon>
        <taxon>Oceanospirillales</taxon>
        <taxon>Saccharospirillaceae</taxon>
        <taxon>Reinekea</taxon>
    </lineage>
</organism>
<evidence type="ECO:0000313" key="2">
    <source>
        <dbReference type="EMBL" id="TXR53634.1"/>
    </source>
</evidence>
<protein>
    <recommendedName>
        <fullName evidence="4">DUF3718 domain-containing protein</fullName>
    </recommendedName>
</protein>
<feature type="signal peptide" evidence="1">
    <location>
        <begin position="1"/>
        <end position="19"/>
    </location>
</feature>
<sequence>MKKLALVSLLALSPIFAHAVAPQIEFYLTQYDGKNCLERAETALKASGFRLKSGTYVSEDRVGVYGEYKGAVGCSSEVENSVVFVVSGPDYGTASDLARAMQRNF</sequence>
<dbReference type="EMBL" id="VKAD01000001">
    <property type="protein sequence ID" value="TXR53634.1"/>
    <property type="molecule type" value="Genomic_DNA"/>
</dbReference>
<dbReference type="RefSeq" id="WP_147713034.1">
    <property type="nucleotide sequence ID" value="NZ_VKAD01000001.1"/>
</dbReference>
<dbReference type="AlphaFoldDB" id="A0A5C8Z8H3"/>
<gene>
    <name evidence="2" type="ORF">FME95_03485</name>
</gene>
<keyword evidence="1" id="KW-0732">Signal</keyword>
<accession>A0A5C8Z8H3</accession>
<keyword evidence="3" id="KW-1185">Reference proteome</keyword>
<proteinExistence type="predicted"/>